<evidence type="ECO:0000256" key="1">
    <source>
        <dbReference type="SAM" id="SignalP"/>
    </source>
</evidence>
<dbReference type="Gene3D" id="2.120.10.30">
    <property type="entry name" value="TolB, C-terminal domain"/>
    <property type="match status" value="1"/>
</dbReference>
<feature type="signal peptide" evidence="1">
    <location>
        <begin position="1"/>
        <end position="21"/>
    </location>
</feature>
<dbReference type="PANTHER" id="PTHR19328">
    <property type="entry name" value="HEDGEHOG-INTERACTING PROTEIN"/>
    <property type="match status" value="1"/>
</dbReference>
<dbReference type="Proteomes" id="UP000828390">
    <property type="component" value="Unassembled WGS sequence"/>
</dbReference>
<dbReference type="PANTHER" id="PTHR19328:SF13">
    <property type="entry name" value="HIPL1 PROTEIN"/>
    <property type="match status" value="1"/>
</dbReference>
<feature type="chain" id="PRO_5038527190" description="Glucose/Sorbosone dehydrogenase domain-containing protein" evidence="1">
    <location>
        <begin position="22"/>
        <end position="137"/>
    </location>
</feature>
<feature type="domain" description="Glucose/Sorbosone dehydrogenase" evidence="2">
    <location>
        <begin position="46"/>
        <end position="132"/>
    </location>
</feature>
<comment type="caution">
    <text evidence="3">The sequence shown here is derived from an EMBL/GenBank/DDBJ whole genome shotgun (WGS) entry which is preliminary data.</text>
</comment>
<gene>
    <name evidence="3" type="ORF">DPMN_057179</name>
</gene>
<accession>A0A9D4HVS9</accession>
<dbReference type="EMBL" id="JAIWYP010000012">
    <property type="protein sequence ID" value="KAH3731173.1"/>
    <property type="molecule type" value="Genomic_DNA"/>
</dbReference>
<dbReference type="AlphaFoldDB" id="A0A9D4HVS9"/>
<evidence type="ECO:0000313" key="3">
    <source>
        <dbReference type="EMBL" id="KAH3731173.1"/>
    </source>
</evidence>
<name>A0A9D4HVS9_DREPO</name>
<dbReference type="InterPro" id="IPR012938">
    <property type="entry name" value="Glc/Sorbosone_DH"/>
</dbReference>
<keyword evidence="4" id="KW-1185">Reference proteome</keyword>
<reference evidence="3" key="1">
    <citation type="journal article" date="2019" name="bioRxiv">
        <title>The Genome of the Zebra Mussel, Dreissena polymorpha: A Resource for Invasive Species Research.</title>
        <authorList>
            <person name="McCartney M.A."/>
            <person name="Auch B."/>
            <person name="Kono T."/>
            <person name="Mallez S."/>
            <person name="Zhang Y."/>
            <person name="Obille A."/>
            <person name="Becker A."/>
            <person name="Abrahante J.E."/>
            <person name="Garbe J."/>
            <person name="Badalamenti J.P."/>
            <person name="Herman A."/>
            <person name="Mangelson H."/>
            <person name="Liachko I."/>
            <person name="Sullivan S."/>
            <person name="Sone E.D."/>
            <person name="Koren S."/>
            <person name="Silverstein K.A.T."/>
            <person name="Beckman K.B."/>
            <person name="Gohl D.M."/>
        </authorList>
    </citation>
    <scope>NUCLEOTIDE SEQUENCE</scope>
    <source>
        <strain evidence="3">Duluth1</strain>
        <tissue evidence="3">Whole animal</tissue>
    </source>
</reference>
<reference evidence="3" key="2">
    <citation type="submission" date="2020-11" db="EMBL/GenBank/DDBJ databases">
        <authorList>
            <person name="McCartney M.A."/>
            <person name="Auch B."/>
            <person name="Kono T."/>
            <person name="Mallez S."/>
            <person name="Becker A."/>
            <person name="Gohl D.M."/>
            <person name="Silverstein K.A.T."/>
            <person name="Koren S."/>
            <person name="Bechman K.B."/>
            <person name="Herman A."/>
            <person name="Abrahante J.E."/>
            <person name="Garbe J."/>
        </authorList>
    </citation>
    <scope>NUCLEOTIDE SEQUENCE</scope>
    <source>
        <strain evidence="3">Duluth1</strain>
        <tissue evidence="3">Whole animal</tissue>
    </source>
</reference>
<dbReference type="Pfam" id="PF07995">
    <property type="entry name" value="GSDH"/>
    <property type="match status" value="1"/>
</dbReference>
<proteinExistence type="predicted"/>
<organism evidence="3 4">
    <name type="scientific">Dreissena polymorpha</name>
    <name type="common">Zebra mussel</name>
    <name type="synonym">Mytilus polymorpha</name>
    <dbReference type="NCBI Taxonomy" id="45954"/>
    <lineage>
        <taxon>Eukaryota</taxon>
        <taxon>Metazoa</taxon>
        <taxon>Spiralia</taxon>
        <taxon>Lophotrochozoa</taxon>
        <taxon>Mollusca</taxon>
        <taxon>Bivalvia</taxon>
        <taxon>Autobranchia</taxon>
        <taxon>Heteroconchia</taxon>
        <taxon>Euheterodonta</taxon>
        <taxon>Imparidentia</taxon>
        <taxon>Neoheterodontei</taxon>
        <taxon>Myida</taxon>
        <taxon>Dreissenoidea</taxon>
        <taxon>Dreissenidae</taxon>
        <taxon>Dreissena</taxon>
    </lineage>
</organism>
<sequence length="137" mass="15630">MKIFSLFLVIWLVGFTKTASAQSDKDMCICLEPFPSKIQHFSRTVHMASATDDSKRIFLVNLQGFVWIVHNGKLLSKPFANISSDVHDRKTDTGLQTIAFHPGFKNNGKIYMFYTAKNTRSYCDSFSRGRVQSKNRV</sequence>
<evidence type="ECO:0000259" key="2">
    <source>
        <dbReference type="Pfam" id="PF07995"/>
    </source>
</evidence>
<evidence type="ECO:0000313" key="4">
    <source>
        <dbReference type="Proteomes" id="UP000828390"/>
    </source>
</evidence>
<protein>
    <recommendedName>
        <fullName evidence="2">Glucose/Sorbosone dehydrogenase domain-containing protein</fullName>
    </recommendedName>
</protein>
<keyword evidence="1" id="KW-0732">Signal</keyword>
<dbReference type="InterPro" id="IPR011042">
    <property type="entry name" value="6-blade_b-propeller_TolB-like"/>
</dbReference>